<dbReference type="InterPro" id="IPR003960">
    <property type="entry name" value="ATPase_AAA_CS"/>
</dbReference>
<comment type="function">
    <text evidence="13">Acts as a processive, ATP-dependent zinc metallopeptidase for both cytoplasmic and membrane proteins. Plays a role in the quality control of integral membrane proteins.</text>
</comment>
<dbReference type="NCBIfam" id="TIGR01241">
    <property type="entry name" value="FtsH_fam"/>
    <property type="match status" value="1"/>
</dbReference>
<comment type="similarity">
    <text evidence="2 13">In the C-terminal section; belongs to the peptidase M41 family.</text>
</comment>
<dbReference type="InterPro" id="IPR011546">
    <property type="entry name" value="Pept_M41_FtsH_extracell"/>
</dbReference>
<keyword evidence="5 13" id="KW-0479">Metal-binding</keyword>
<evidence type="ECO:0000256" key="6">
    <source>
        <dbReference type="ARBA" id="ARBA00022741"/>
    </source>
</evidence>
<evidence type="ECO:0000256" key="8">
    <source>
        <dbReference type="ARBA" id="ARBA00022833"/>
    </source>
</evidence>
<name>A0ABR6CWJ7_9BACI</name>
<keyword evidence="11 13" id="KW-0482">Metalloprotease</keyword>
<keyword evidence="8 13" id="KW-0862">Zinc</keyword>
<dbReference type="GO" id="GO:0006508">
    <property type="term" value="P:proteolysis"/>
    <property type="evidence" value="ECO:0007669"/>
    <property type="project" value="UniProtKB-KW"/>
</dbReference>
<evidence type="ECO:0000256" key="12">
    <source>
        <dbReference type="ARBA" id="ARBA00023136"/>
    </source>
</evidence>
<proteinExistence type="inferred from homology"/>
<dbReference type="Proteomes" id="UP000626697">
    <property type="component" value="Unassembled WGS sequence"/>
</dbReference>
<gene>
    <name evidence="13" type="primary">ftsH</name>
    <name evidence="17" type="ORF">HNP81_004663</name>
</gene>
<dbReference type="Pfam" id="PF01434">
    <property type="entry name" value="Peptidase_M41"/>
    <property type="match status" value="1"/>
</dbReference>
<evidence type="ECO:0000256" key="9">
    <source>
        <dbReference type="ARBA" id="ARBA00022840"/>
    </source>
</evidence>
<keyword evidence="7 13" id="KW-0378">Hydrolase</keyword>
<keyword evidence="17" id="KW-0132">Cell division</keyword>
<evidence type="ECO:0000256" key="11">
    <source>
        <dbReference type="ARBA" id="ARBA00023049"/>
    </source>
</evidence>
<dbReference type="Pfam" id="PF06480">
    <property type="entry name" value="FtsH_ext"/>
    <property type="match status" value="1"/>
</dbReference>
<comment type="cofactor">
    <cofactor evidence="13">
        <name>Zn(2+)</name>
        <dbReference type="ChEBI" id="CHEBI:29105"/>
    </cofactor>
    <text evidence="13">Binds 1 zinc ion per subunit.</text>
</comment>
<dbReference type="Gene3D" id="1.10.8.60">
    <property type="match status" value="1"/>
</dbReference>
<dbReference type="EMBL" id="JACJHX010000031">
    <property type="protein sequence ID" value="MBA9029291.1"/>
    <property type="molecule type" value="Genomic_DNA"/>
</dbReference>
<keyword evidence="6 13" id="KW-0547">Nucleotide-binding</keyword>
<evidence type="ECO:0000256" key="15">
    <source>
        <dbReference type="SAM" id="MobiDB-lite"/>
    </source>
</evidence>
<evidence type="ECO:0000313" key="17">
    <source>
        <dbReference type="EMBL" id="MBA9029291.1"/>
    </source>
</evidence>
<feature type="transmembrane region" description="Helical" evidence="13">
    <location>
        <begin position="110"/>
        <end position="131"/>
    </location>
</feature>
<dbReference type="CDD" id="cd19501">
    <property type="entry name" value="RecA-like_FtsH"/>
    <property type="match status" value="1"/>
</dbReference>
<keyword evidence="12 13" id="KW-0472">Membrane</keyword>
<keyword evidence="9 13" id="KW-0067">ATP-binding</keyword>
<dbReference type="SMART" id="SM00382">
    <property type="entry name" value="AAA"/>
    <property type="match status" value="1"/>
</dbReference>
<comment type="caution">
    <text evidence="17">The sequence shown here is derived from an EMBL/GenBank/DDBJ whole genome shotgun (WGS) entry which is preliminary data.</text>
</comment>
<dbReference type="InterPro" id="IPR037219">
    <property type="entry name" value="Peptidase_M41-like"/>
</dbReference>
<dbReference type="PANTHER" id="PTHR23076:SF113">
    <property type="entry name" value="ATP-DEPENDENT ZINC METALLOPROTEASE FTSH 1, CHLOROPLASTIC-RELATED"/>
    <property type="match status" value="1"/>
</dbReference>
<comment type="similarity">
    <text evidence="13">In the central section; belongs to the AAA ATPase family.</text>
</comment>
<feature type="binding site" evidence="13">
    <location>
        <position position="500"/>
    </location>
    <ligand>
        <name>Zn(2+)</name>
        <dbReference type="ChEBI" id="CHEBI:29105"/>
        <note>catalytic</note>
    </ligand>
</feature>
<dbReference type="HAMAP" id="MF_01458">
    <property type="entry name" value="FtsH"/>
    <property type="match status" value="1"/>
</dbReference>
<feature type="binding site" evidence="13">
    <location>
        <begin position="202"/>
        <end position="209"/>
    </location>
    <ligand>
        <name>ATP</name>
        <dbReference type="ChEBI" id="CHEBI:30616"/>
    </ligand>
</feature>
<dbReference type="GO" id="GO:0051301">
    <property type="term" value="P:cell division"/>
    <property type="evidence" value="ECO:0007669"/>
    <property type="project" value="UniProtKB-KW"/>
</dbReference>
<evidence type="ECO:0000256" key="2">
    <source>
        <dbReference type="ARBA" id="ARBA00010044"/>
    </source>
</evidence>
<dbReference type="InterPro" id="IPR005936">
    <property type="entry name" value="FtsH"/>
</dbReference>
<evidence type="ECO:0000256" key="13">
    <source>
        <dbReference type="HAMAP-Rule" id="MF_01458"/>
    </source>
</evidence>
<dbReference type="PANTHER" id="PTHR23076">
    <property type="entry name" value="METALLOPROTEASE M41 FTSH"/>
    <property type="match status" value="1"/>
</dbReference>
<reference evidence="17 18" key="1">
    <citation type="submission" date="2020-08" db="EMBL/GenBank/DDBJ databases">
        <title>Genomic Encyclopedia of Type Strains, Phase IV (KMG-IV): sequencing the most valuable type-strain genomes for metagenomic binning, comparative biology and taxonomic classification.</title>
        <authorList>
            <person name="Goeker M."/>
        </authorList>
    </citation>
    <scope>NUCLEOTIDE SEQUENCE [LARGE SCALE GENOMIC DNA]</scope>
    <source>
        <strain evidence="17 18">DSM 105481</strain>
    </source>
</reference>
<dbReference type="GO" id="GO:0008233">
    <property type="term" value="F:peptidase activity"/>
    <property type="evidence" value="ECO:0007669"/>
    <property type="project" value="UniProtKB-KW"/>
</dbReference>
<protein>
    <recommendedName>
        <fullName evidence="13">ATP-dependent zinc metalloprotease FtsH</fullName>
        <ecNumber evidence="13">3.4.24.-</ecNumber>
    </recommendedName>
</protein>
<dbReference type="Gene3D" id="3.40.50.300">
    <property type="entry name" value="P-loop containing nucleotide triphosphate hydrolases"/>
    <property type="match status" value="1"/>
</dbReference>
<dbReference type="EC" id="3.4.24.-" evidence="13"/>
<accession>A0ABR6CWJ7</accession>
<dbReference type="Gene3D" id="1.20.58.760">
    <property type="entry name" value="Peptidase M41"/>
    <property type="match status" value="1"/>
</dbReference>
<keyword evidence="13" id="KW-1003">Cell membrane</keyword>
<evidence type="ECO:0000256" key="3">
    <source>
        <dbReference type="ARBA" id="ARBA00022670"/>
    </source>
</evidence>
<dbReference type="PROSITE" id="PS00674">
    <property type="entry name" value="AAA"/>
    <property type="match status" value="1"/>
</dbReference>
<keyword evidence="18" id="KW-1185">Reference proteome</keyword>
<keyword evidence="4 13" id="KW-0812">Transmembrane</keyword>
<keyword evidence="17" id="KW-0131">Cell cycle</keyword>
<feature type="compositionally biased region" description="Basic and acidic residues" evidence="15">
    <location>
        <begin position="636"/>
        <end position="648"/>
    </location>
</feature>
<dbReference type="InterPro" id="IPR003959">
    <property type="entry name" value="ATPase_AAA_core"/>
</dbReference>
<feature type="domain" description="AAA+ ATPase" evidence="16">
    <location>
        <begin position="194"/>
        <end position="333"/>
    </location>
</feature>
<organism evidence="17 18">
    <name type="scientific">Peribacillus huizhouensis</name>
    <dbReference type="NCBI Taxonomy" id="1501239"/>
    <lineage>
        <taxon>Bacteria</taxon>
        <taxon>Bacillati</taxon>
        <taxon>Bacillota</taxon>
        <taxon>Bacilli</taxon>
        <taxon>Bacillales</taxon>
        <taxon>Bacillaceae</taxon>
        <taxon>Peribacillus</taxon>
    </lineage>
</organism>
<comment type="similarity">
    <text evidence="14">Belongs to the AAA ATPase family.</text>
</comment>
<comment type="subcellular location">
    <subcellularLocation>
        <location evidence="13">Cell membrane</location>
        <topology evidence="13">Multi-pass membrane protein</topology>
        <orientation evidence="13">Cytoplasmic side</orientation>
    </subcellularLocation>
    <subcellularLocation>
        <location evidence="1">Membrane</location>
    </subcellularLocation>
</comment>
<dbReference type="Pfam" id="PF00004">
    <property type="entry name" value="AAA"/>
    <property type="match status" value="1"/>
</dbReference>
<dbReference type="SUPFAM" id="SSF52540">
    <property type="entry name" value="P-loop containing nucleoside triphosphate hydrolases"/>
    <property type="match status" value="1"/>
</dbReference>
<evidence type="ECO:0000259" key="16">
    <source>
        <dbReference type="SMART" id="SM00382"/>
    </source>
</evidence>
<evidence type="ECO:0000313" key="18">
    <source>
        <dbReference type="Proteomes" id="UP000626697"/>
    </source>
</evidence>
<dbReference type="RefSeq" id="WP_182504072.1">
    <property type="nucleotide sequence ID" value="NZ_JACJHX010000031.1"/>
</dbReference>
<feature type="binding site" evidence="13">
    <location>
        <position position="424"/>
    </location>
    <ligand>
        <name>Zn(2+)</name>
        <dbReference type="ChEBI" id="CHEBI:29105"/>
        <note>catalytic</note>
    </ligand>
</feature>
<comment type="subunit">
    <text evidence="13">Homohexamer.</text>
</comment>
<keyword evidence="3 13" id="KW-0645">Protease</keyword>
<dbReference type="Pfam" id="PF17862">
    <property type="entry name" value="AAA_lid_3"/>
    <property type="match status" value="1"/>
</dbReference>
<dbReference type="InterPro" id="IPR041569">
    <property type="entry name" value="AAA_lid_3"/>
</dbReference>
<evidence type="ECO:0000256" key="1">
    <source>
        <dbReference type="ARBA" id="ARBA00004370"/>
    </source>
</evidence>
<dbReference type="SUPFAM" id="SSF140990">
    <property type="entry name" value="FtsH protease domain-like"/>
    <property type="match status" value="1"/>
</dbReference>
<feature type="region of interest" description="Disordered" evidence="15">
    <location>
        <begin position="636"/>
        <end position="682"/>
    </location>
</feature>
<dbReference type="InterPro" id="IPR003593">
    <property type="entry name" value="AAA+_ATPase"/>
</dbReference>
<evidence type="ECO:0000256" key="7">
    <source>
        <dbReference type="ARBA" id="ARBA00022801"/>
    </source>
</evidence>
<evidence type="ECO:0000256" key="14">
    <source>
        <dbReference type="RuleBase" id="RU003651"/>
    </source>
</evidence>
<feature type="binding site" evidence="13">
    <location>
        <position position="428"/>
    </location>
    <ligand>
        <name>Zn(2+)</name>
        <dbReference type="ChEBI" id="CHEBI:29105"/>
        <note>catalytic</note>
    </ligand>
</feature>
<feature type="transmembrane region" description="Helical" evidence="13">
    <location>
        <begin position="9"/>
        <end position="26"/>
    </location>
</feature>
<keyword evidence="10 13" id="KW-1133">Transmembrane helix</keyword>
<evidence type="ECO:0000256" key="10">
    <source>
        <dbReference type="ARBA" id="ARBA00022989"/>
    </source>
</evidence>
<sequence>MNRIFRNTIFYLLIFLVIIGIVSIFNTNNEPTKEITQDQFYSQLENGQLKSFEIQPVRNVYEIRGDYKKGTDKFFTYVTNSEVTQTRIYNLAEEKGVAIKTIPAEQTSGWVTFFTSIIPFVIIFILFFFLLNQAQGGGGRVMNFGKSKAKLYNDDKKKVRFNDVAGADEEKQELVEVVEFLKDPRKFAELGARIPKGVLLVGPPGTGKTLLARAVAGEAGVPFFSISGSDFVEMFVGVGASRVRDLFENAKKNSPCIIFIDEIDAVGRQRGAGLGGGHDEREQTLNQLLVEMDGFGGNEGIIIIAATNRADILDPALLRPGRFDRQITVGRPDVKGREAVLKVHARNKPLAESVDLKAIAQRTPGFSGADLENLLNEAALVAARQDKKKIDMSDLDEASDRVIAGPAKKNRVISKKERNIVAWHEAGHTIIGLVLDDAETVHKVTIVPRGQAGGYAVMLPKEDRFFMTKPELLDKIVGLLGGRVAEEVVFGEVSTGAHNDFQRATAIARSMVTEYGMSDKLGPLQFGQSQGGQVFLGRDFNNEQNYSDAIAYEIDLEIQRIIKESYEKAKSIITEKRDKLDLIAKTLLEIETLDAGQIKSLYDHGKLPERDYAALNGRLDNEGNLKVTISKKEDKEALLKPLDERGPESLEVTNDTLPKTPIEEKRTDGEPNSFPNEDDQKK</sequence>
<dbReference type="InterPro" id="IPR000642">
    <property type="entry name" value="Peptidase_M41"/>
</dbReference>
<evidence type="ECO:0000256" key="5">
    <source>
        <dbReference type="ARBA" id="ARBA00022723"/>
    </source>
</evidence>
<evidence type="ECO:0000256" key="4">
    <source>
        <dbReference type="ARBA" id="ARBA00022692"/>
    </source>
</evidence>
<dbReference type="InterPro" id="IPR027417">
    <property type="entry name" value="P-loop_NTPase"/>
</dbReference>
<feature type="active site" evidence="13">
    <location>
        <position position="425"/>
    </location>
</feature>